<dbReference type="RefSeq" id="WP_126167028.1">
    <property type="nucleotide sequence ID" value="NZ_CP020373.1"/>
</dbReference>
<accession>A0ABN5TUA9</accession>
<dbReference type="EMBL" id="CP020373">
    <property type="protein sequence ID" value="AZQ10676.1"/>
    <property type="molecule type" value="Genomic_DNA"/>
</dbReference>
<evidence type="ECO:0000256" key="2">
    <source>
        <dbReference type="SAM" id="Phobius"/>
    </source>
</evidence>
<feature type="region of interest" description="Disordered" evidence="1">
    <location>
        <begin position="415"/>
        <end position="439"/>
    </location>
</feature>
<proteinExistence type="predicted"/>
<protein>
    <recommendedName>
        <fullName evidence="6">TIGR03503 family protein</fullName>
    </recommendedName>
</protein>
<feature type="signal peptide" evidence="3">
    <location>
        <begin position="1"/>
        <end position="31"/>
    </location>
</feature>
<evidence type="ECO:0008006" key="6">
    <source>
        <dbReference type="Google" id="ProtNLM"/>
    </source>
</evidence>
<dbReference type="NCBIfam" id="NF041940">
    <property type="entry name" value="choice_anch_X"/>
    <property type="match status" value="1"/>
</dbReference>
<keyword evidence="3" id="KW-0732">Signal</keyword>
<feature type="compositionally biased region" description="Acidic residues" evidence="1">
    <location>
        <begin position="430"/>
        <end position="439"/>
    </location>
</feature>
<feature type="chain" id="PRO_5046295819" description="TIGR03503 family protein" evidence="3">
    <location>
        <begin position="32"/>
        <end position="439"/>
    </location>
</feature>
<name>A0ABN5TUA9_9GAMM</name>
<dbReference type="Proteomes" id="UP000278437">
    <property type="component" value="Chromosome"/>
</dbReference>
<keyword evidence="2" id="KW-0812">Transmembrane</keyword>
<keyword evidence="5" id="KW-1185">Reference proteome</keyword>
<sequence length="439" mass="48247">MPLAGITTLFKALQLLLLSCVCCLLAAPVYAETVPVEQARELKNRFRIDHMVDSLTLVIQRDYGSAPVVVVLPDGSKWYANRHPDTVRWTDGVTGDIITIENPEPGPWQLVGKVTEGSKLLMLSKLSVQIDPLPQPLFQGERVKITARLMGDNERLRMPGLDYLVEWTARFISDHQPGDENFATGTVTVGSYKDDGEGLDGRPDDGIFTGKINLNQPWGHYKFLVRARNNVFEREQETDIVLSPHPIELKLIEPEDPLTGRYKLGILVNTESLSLPETLLELELVGPAGLQLPMTISEMAEGSTEFVLPEVHEFGSYRIKGDAFATTLDGREIVLSLPEQFFNLIEPPAPPPSPEEIAAREAAIAAAEEAKAKESAMYLLIGVNVVLLLLGVGALIFWRKRQALKKALAAAAAEAAAKDAPEKGMKETLDDIDLTLPDD</sequence>
<feature type="compositionally biased region" description="Basic and acidic residues" evidence="1">
    <location>
        <begin position="416"/>
        <end position="429"/>
    </location>
</feature>
<dbReference type="InterPro" id="IPR020010">
    <property type="entry name" value="CHP03503"/>
</dbReference>
<dbReference type="NCBIfam" id="TIGR03503">
    <property type="entry name" value="TIGR03503 family protein"/>
    <property type="match status" value="1"/>
</dbReference>
<evidence type="ECO:0000313" key="4">
    <source>
        <dbReference type="EMBL" id="AZQ10676.1"/>
    </source>
</evidence>
<organism evidence="4 5">
    <name type="scientific">Shewanella khirikhana</name>
    <dbReference type="NCBI Taxonomy" id="1965282"/>
    <lineage>
        <taxon>Bacteria</taxon>
        <taxon>Pseudomonadati</taxon>
        <taxon>Pseudomonadota</taxon>
        <taxon>Gammaproteobacteria</taxon>
        <taxon>Alteromonadales</taxon>
        <taxon>Shewanellaceae</taxon>
        <taxon>Shewanella</taxon>
    </lineage>
</organism>
<evidence type="ECO:0000313" key="5">
    <source>
        <dbReference type="Proteomes" id="UP000278437"/>
    </source>
</evidence>
<reference evidence="5" key="1">
    <citation type="submission" date="2017-03" db="EMBL/GenBank/DDBJ databases">
        <title>Full genome sequence of a non-lethal Shewanella isolate that potentiates virulence of Vibio parahaemolyticus causing acute hepatopancreatic necrosis disease (AHPND) in shrimp.</title>
        <authorList>
            <person name="Prachumwat A."/>
            <person name="Sritunyalucksana K."/>
        </authorList>
    </citation>
    <scope>NUCLEOTIDE SEQUENCE [LARGE SCALE GENOMIC DNA]</scope>
    <source>
        <strain evidence="5">TH2012</strain>
    </source>
</reference>
<evidence type="ECO:0000256" key="1">
    <source>
        <dbReference type="SAM" id="MobiDB-lite"/>
    </source>
</evidence>
<keyword evidence="2" id="KW-0472">Membrane</keyword>
<gene>
    <name evidence="4" type="ORF">STH12_01568</name>
</gene>
<evidence type="ECO:0000256" key="3">
    <source>
        <dbReference type="SAM" id="SignalP"/>
    </source>
</evidence>
<keyword evidence="2" id="KW-1133">Transmembrane helix</keyword>
<feature type="transmembrane region" description="Helical" evidence="2">
    <location>
        <begin position="376"/>
        <end position="398"/>
    </location>
</feature>